<comment type="caution">
    <text evidence="3">The sequence shown here is derived from an EMBL/GenBank/DDBJ whole genome shotgun (WGS) entry which is preliminary data.</text>
</comment>
<dbReference type="Proteomes" id="UP000274097">
    <property type="component" value="Unassembled WGS sequence"/>
</dbReference>
<dbReference type="RefSeq" id="WP_120640123.1">
    <property type="nucleotide sequence ID" value="NZ_RAQU01000168.1"/>
</dbReference>
<dbReference type="InterPro" id="IPR051807">
    <property type="entry name" value="Sec-metab_biosynth-assoc"/>
</dbReference>
<dbReference type="EMBL" id="RFLX01000002">
    <property type="protein sequence ID" value="RMI26689.1"/>
    <property type="molecule type" value="Genomic_DNA"/>
</dbReference>
<dbReference type="InParanoid" id="A0A3A9JCG6"/>
<dbReference type="PANTHER" id="PTHR33606">
    <property type="entry name" value="PROTEIN YCII"/>
    <property type="match status" value="1"/>
</dbReference>
<name>A0A3A9JCG6_9PROT</name>
<dbReference type="OrthoDB" id="2293521at2"/>
<evidence type="ECO:0000256" key="1">
    <source>
        <dbReference type="ARBA" id="ARBA00007689"/>
    </source>
</evidence>
<protein>
    <submittedName>
        <fullName evidence="3">YciI family protein</fullName>
    </submittedName>
</protein>
<evidence type="ECO:0000313" key="3">
    <source>
        <dbReference type="EMBL" id="RKK02265.1"/>
    </source>
</evidence>
<dbReference type="Pfam" id="PF03795">
    <property type="entry name" value="YCII"/>
    <property type="match status" value="1"/>
</dbReference>
<dbReference type="PANTHER" id="PTHR33606:SF3">
    <property type="entry name" value="PROTEIN YCII"/>
    <property type="match status" value="1"/>
</dbReference>
<dbReference type="Gene3D" id="3.30.70.1060">
    <property type="entry name" value="Dimeric alpha+beta barrel"/>
    <property type="match status" value="1"/>
</dbReference>
<reference evidence="3 6" key="1">
    <citation type="submission" date="2018-09" db="EMBL/GenBank/DDBJ databases">
        <title>Roseomonas sp. nov., isolated from feces of Tibetan antelopes in the Qinghai-Tibet plateau, China.</title>
        <authorList>
            <person name="Tian Z."/>
        </authorList>
    </citation>
    <scope>NUCLEOTIDE SEQUENCE [LARGE SCALE GENOMIC DNA]</scope>
    <source>
        <strain evidence="4 5">Z23</strain>
        <strain evidence="3 6">Z24</strain>
    </source>
</reference>
<evidence type="ECO:0000313" key="6">
    <source>
        <dbReference type="Proteomes" id="UP000278036"/>
    </source>
</evidence>
<gene>
    <name evidence="3" type="ORF">D6Z83_20690</name>
    <name evidence="4" type="ORF">EBE87_05370</name>
</gene>
<evidence type="ECO:0000259" key="2">
    <source>
        <dbReference type="Pfam" id="PF03795"/>
    </source>
</evidence>
<dbReference type="EMBL" id="RAQU01000168">
    <property type="protein sequence ID" value="RKK02265.1"/>
    <property type="molecule type" value="Genomic_DNA"/>
</dbReference>
<keyword evidence="5" id="KW-1185">Reference proteome</keyword>
<comment type="similarity">
    <text evidence="1">Belongs to the YciI family.</text>
</comment>
<dbReference type="InterPro" id="IPR005545">
    <property type="entry name" value="YCII"/>
</dbReference>
<accession>A0A3A9JCG6</accession>
<proteinExistence type="inferred from homology"/>
<evidence type="ECO:0000313" key="5">
    <source>
        <dbReference type="Proteomes" id="UP000274097"/>
    </source>
</evidence>
<dbReference type="AlphaFoldDB" id="A0A3A9JCG6"/>
<evidence type="ECO:0000313" key="4">
    <source>
        <dbReference type="EMBL" id="RMI26689.1"/>
    </source>
</evidence>
<feature type="domain" description="YCII-related" evidence="2">
    <location>
        <begin position="1"/>
        <end position="84"/>
    </location>
</feature>
<sequence>MPFLIETWDKPDSQALRQQHRATHLDFLAANAAKLLAVGAKLADDGSDGGGSFYIVDVETREEAEAFLAADPFSQAGLPARHVTTRWRKAYLDGKSYLPPKA</sequence>
<dbReference type="InterPro" id="IPR011008">
    <property type="entry name" value="Dimeric_a/b-barrel"/>
</dbReference>
<organism evidence="3 6">
    <name type="scientific">Teichococcus wenyumeiae</name>
    <dbReference type="NCBI Taxonomy" id="2478470"/>
    <lineage>
        <taxon>Bacteria</taxon>
        <taxon>Pseudomonadati</taxon>
        <taxon>Pseudomonadota</taxon>
        <taxon>Alphaproteobacteria</taxon>
        <taxon>Acetobacterales</taxon>
        <taxon>Roseomonadaceae</taxon>
        <taxon>Roseomonas</taxon>
    </lineage>
</organism>
<dbReference type="SUPFAM" id="SSF54909">
    <property type="entry name" value="Dimeric alpha+beta barrel"/>
    <property type="match status" value="1"/>
</dbReference>
<dbReference type="Proteomes" id="UP000278036">
    <property type="component" value="Unassembled WGS sequence"/>
</dbReference>